<dbReference type="Gene3D" id="2.130.10.10">
    <property type="entry name" value="YVTN repeat-like/Quinoprotein amine dehydrogenase"/>
    <property type="match status" value="1"/>
</dbReference>
<feature type="domain" description="Pyrrolo-quinoline quinone repeat" evidence="2">
    <location>
        <begin position="195"/>
        <end position="294"/>
    </location>
</feature>
<protein>
    <submittedName>
        <fullName evidence="3">PQQ-like domain-containing protein</fullName>
    </submittedName>
</protein>
<evidence type="ECO:0000256" key="1">
    <source>
        <dbReference type="SAM" id="SignalP"/>
    </source>
</evidence>
<evidence type="ECO:0000313" key="4">
    <source>
        <dbReference type="Proteomes" id="UP000199088"/>
    </source>
</evidence>
<dbReference type="PANTHER" id="PTHR34512:SF30">
    <property type="entry name" value="OUTER MEMBRANE PROTEIN ASSEMBLY FACTOR BAMB"/>
    <property type="match status" value="1"/>
</dbReference>
<dbReference type="InterPro" id="IPR015943">
    <property type="entry name" value="WD40/YVTN_repeat-like_dom_sf"/>
</dbReference>
<dbReference type="AlphaFoldDB" id="A0A1H0HCV4"/>
<dbReference type="SMART" id="SM00564">
    <property type="entry name" value="PQQ"/>
    <property type="match status" value="3"/>
</dbReference>
<dbReference type="Proteomes" id="UP000199088">
    <property type="component" value="Unassembled WGS sequence"/>
</dbReference>
<evidence type="ECO:0000259" key="2">
    <source>
        <dbReference type="Pfam" id="PF13360"/>
    </source>
</evidence>
<keyword evidence="1" id="KW-0732">Signal</keyword>
<dbReference type="InterPro" id="IPR011047">
    <property type="entry name" value="Quinoprotein_ADH-like_sf"/>
</dbReference>
<feature type="domain" description="Pyrrolo-quinoline quinone repeat" evidence="2">
    <location>
        <begin position="46"/>
        <end position="174"/>
    </location>
</feature>
<sequence>MWTAATLVVVAVAVLAWRGSDAAATSSTTAEAAVPGAGSPAAQVSQVWDAPLDGPPAAVQSGRVVVPTADGVSVLDPATGDEAWHYTRTGARLCGSTSVDDVVVVLFSTGGRCNELTALRAATGERLWYRSVGFRPDATLSSTDRIVLASSPTGLATVDPVGNNVRWHHAAPAGCRLTSAEAGSTGVAAVQECRDGSSQVVLLDGFDGTQLWSRDLGGDPARVVGADRLVDVVVGDQLEVLSQADGTTLQALALAPGAADGPLLQTGADTTALVWAGGTASALDATTGAVRWSVPGLGLPAPADDKADPGTVVVPEEGAFVTRDLATGAEVSRSTTADDVPAGGRTALVGSTVVVTTTDAVAAYR</sequence>
<gene>
    <name evidence="3" type="ORF">SAMN05660199_01418</name>
</gene>
<proteinExistence type="predicted"/>
<feature type="signal peptide" evidence="1">
    <location>
        <begin position="1"/>
        <end position="22"/>
    </location>
</feature>
<name>A0A1H0HCV4_9ACTN</name>
<dbReference type="Pfam" id="PF13360">
    <property type="entry name" value="PQQ_2"/>
    <property type="match status" value="2"/>
</dbReference>
<feature type="chain" id="PRO_5038807320" evidence="1">
    <location>
        <begin position="23"/>
        <end position="365"/>
    </location>
</feature>
<reference evidence="4" key="1">
    <citation type="submission" date="2016-10" db="EMBL/GenBank/DDBJ databases">
        <authorList>
            <person name="Varghese N."/>
            <person name="Submissions S."/>
        </authorList>
    </citation>
    <scope>NUCLEOTIDE SEQUENCE [LARGE SCALE GENOMIC DNA]</scope>
    <source>
        <strain evidence="4">DSM 45843</strain>
    </source>
</reference>
<dbReference type="PANTHER" id="PTHR34512">
    <property type="entry name" value="CELL SURFACE PROTEIN"/>
    <property type="match status" value="1"/>
</dbReference>
<dbReference type="EMBL" id="FNIR01000004">
    <property type="protein sequence ID" value="SDO16880.1"/>
    <property type="molecule type" value="Genomic_DNA"/>
</dbReference>
<evidence type="ECO:0000313" key="3">
    <source>
        <dbReference type="EMBL" id="SDO16880.1"/>
    </source>
</evidence>
<keyword evidence="4" id="KW-1185">Reference proteome</keyword>
<dbReference type="STRING" id="1052260.SAMN05660199_01418"/>
<dbReference type="InterPro" id="IPR018391">
    <property type="entry name" value="PQQ_b-propeller_rpt"/>
</dbReference>
<accession>A0A1H0HCV4</accession>
<organism evidence="3 4">
    <name type="scientific">Klenkia soli</name>
    <dbReference type="NCBI Taxonomy" id="1052260"/>
    <lineage>
        <taxon>Bacteria</taxon>
        <taxon>Bacillati</taxon>
        <taxon>Actinomycetota</taxon>
        <taxon>Actinomycetes</taxon>
        <taxon>Geodermatophilales</taxon>
        <taxon>Geodermatophilaceae</taxon>
        <taxon>Klenkia</taxon>
    </lineage>
</organism>
<dbReference type="InterPro" id="IPR002372">
    <property type="entry name" value="PQQ_rpt_dom"/>
</dbReference>
<dbReference type="SUPFAM" id="SSF50998">
    <property type="entry name" value="Quinoprotein alcohol dehydrogenase-like"/>
    <property type="match status" value="1"/>
</dbReference>
<dbReference type="Gene3D" id="2.40.128.630">
    <property type="match status" value="1"/>
</dbReference>